<dbReference type="InterPro" id="IPR050583">
    <property type="entry name" value="Mycobacterial_A85_antigen"/>
</dbReference>
<gene>
    <name evidence="1" type="ORF">CSUNSWCD_37</name>
</gene>
<dbReference type="InterPro" id="IPR000801">
    <property type="entry name" value="Esterase-like"/>
</dbReference>
<dbReference type="InterPro" id="IPR029058">
    <property type="entry name" value="AB_hydrolase_fold"/>
</dbReference>
<reference evidence="1 2" key="1">
    <citation type="journal article" date="2013" name="Genome Announc.">
        <title>Genome Sequence of Campylobacter showae UNSWCD, Isolated from a Patient with Crohn's Disease.</title>
        <authorList>
            <person name="Tay A.P."/>
            <person name="Kaakoush N.O."/>
            <person name="Deshpande N.P."/>
            <person name="Chen Z."/>
            <person name="Mitchell H."/>
            <person name="Wilkins M.R."/>
        </authorList>
    </citation>
    <scope>NUCLEOTIDE SEQUENCE [LARGE SCALE GENOMIC DNA]</scope>
    <source>
        <strain evidence="1 2">CSUNSWCD</strain>
    </source>
</reference>
<dbReference type="Gene3D" id="3.40.50.1820">
    <property type="entry name" value="alpha/beta hydrolase"/>
    <property type="match status" value="1"/>
</dbReference>
<organism evidence="1 2">
    <name type="scientific">Campylobacter showae CSUNSWCD</name>
    <dbReference type="NCBI Taxonomy" id="1244083"/>
    <lineage>
        <taxon>Bacteria</taxon>
        <taxon>Pseudomonadati</taxon>
        <taxon>Campylobacterota</taxon>
        <taxon>Epsilonproteobacteria</taxon>
        <taxon>Campylobacterales</taxon>
        <taxon>Campylobacteraceae</taxon>
        <taxon>Campylobacter</taxon>
    </lineage>
</organism>
<sequence length="238" mass="26186">MKEEFEIARKRVTIYRIKAQNLTLKADDDGLQNAGAPIVFYSAFANEADDIARALSELDGVNLTLAAVGGLEWSSEMTPWPMPALFKKEPPFEGGADEYLQTLTQQIAPAVLAKTGDAAWLGISGYSLGGLFALYSLYKTPMFTRVASVSGSLWYKDFREFALGSHLAGKPERAYLSIGDRESMSKNEYLKTALDATRDIAAHFESSDVRSKFELNPGNHYADEIGRTVKALVWLVDG</sequence>
<dbReference type="AlphaFoldDB" id="M5IHR8"/>
<evidence type="ECO:0008006" key="3">
    <source>
        <dbReference type="Google" id="ProtNLM"/>
    </source>
</evidence>
<dbReference type="PANTHER" id="PTHR48098">
    <property type="entry name" value="ENTEROCHELIN ESTERASE-RELATED"/>
    <property type="match status" value="1"/>
</dbReference>
<dbReference type="SUPFAM" id="SSF53474">
    <property type="entry name" value="alpha/beta-Hydrolases"/>
    <property type="match status" value="1"/>
</dbReference>
<evidence type="ECO:0000313" key="1">
    <source>
        <dbReference type="EMBL" id="EKU12097.1"/>
    </source>
</evidence>
<dbReference type="STRING" id="1244083.CSUNSWCD_37"/>
<dbReference type="PANTHER" id="PTHR48098:SF6">
    <property type="entry name" value="FERRI-BACILLIBACTIN ESTERASE BESA"/>
    <property type="match status" value="1"/>
</dbReference>
<accession>M5IHR8</accession>
<name>M5IHR8_9BACT</name>
<dbReference type="PATRIC" id="fig|1244083.3.peg.39"/>
<dbReference type="OrthoDB" id="6381520at2"/>
<dbReference type="EMBL" id="AMZQ01000001">
    <property type="protein sequence ID" value="EKU12097.1"/>
    <property type="molecule type" value="Genomic_DNA"/>
</dbReference>
<dbReference type="RefSeq" id="WP_009492353.1">
    <property type="nucleotide sequence ID" value="NZ_AMZQ01000001.1"/>
</dbReference>
<dbReference type="eggNOG" id="COG2819">
    <property type="taxonomic scope" value="Bacteria"/>
</dbReference>
<proteinExistence type="predicted"/>
<comment type="caution">
    <text evidence="1">The sequence shown here is derived from an EMBL/GenBank/DDBJ whole genome shotgun (WGS) entry which is preliminary data.</text>
</comment>
<evidence type="ECO:0000313" key="2">
    <source>
        <dbReference type="Proteomes" id="UP000011939"/>
    </source>
</evidence>
<protein>
    <recommendedName>
        <fullName evidence="3">IroE protein</fullName>
    </recommendedName>
</protein>
<dbReference type="Proteomes" id="UP000011939">
    <property type="component" value="Unassembled WGS sequence"/>
</dbReference>
<dbReference type="Pfam" id="PF00756">
    <property type="entry name" value="Esterase"/>
    <property type="match status" value="1"/>
</dbReference>